<gene>
    <name evidence="2" type="ORF">PCANC_20045</name>
</gene>
<evidence type="ECO:0000256" key="1">
    <source>
        <dbReference type="SAM" id="MobiDB-lite"/>
    </source>
</evidence>
<accession>A0A2N5T197</accession>
<feature type="compositionally biased region" description="Low complexity" evidence="1">
    <location>
        <begin position="124"/>
        <end position="145"/>
    </location>
</feature>
<feature type="compositionally biased region" description="Polar residues" evidence="1">
    <location>
        <begin position="67"/>
        <end position="76"/>
    </location>
</feature>
<feature type="compositionally biased region" description="Basic and acidic residues" evidence="1">
    <location>
        <begin position="77"/>
        <end position="87"/>
    </location>
</feature>
<name>A0A2N5T197_9BASI</name>
<feature type="region of interest" description="Disordered" evidence="1">
    <location>
        <begin position="122"/>
        <end position="211"/>
    </location>
</feature>
<keyword evidence="3" id="KW-1185">Reference proteome</keyword>
<evidence type="ECO:0000313" key="2">
    <source>
        <dbReference type="EMBL" id="PLW19254.1"/>
    </source>
</evidence>
<dbReference type="Proteomes" id="UP000235388">
    <property type="component" value="Unassembled WGS sequence"/>
</dbReference>
<dbReference type="EMBL" id="PGCJ01000816">
    <property type="protein sequence ID" value="PLW19254.1"/>
    <property type="molecule type" value="Genomic_DNA"/>
</dbReference>
<dbReference type="AlphaFoldDB" id="A0A2N5T197"/>
<feature type="compositionally biased region" description="Pro residues" evidence="1">
    <location>
        <begin position="173"/>
        <end position="188"/>
    </location>
</feature>
<protein>
    <submittedName>
        <fullName evidence="2">Uncharacterized protein</fullName>
    </submittedName>
</protein>
<evidence type="ECO:0000313" key="3">
    <source>
        <dbReference type="Proteomes" id="UP000235388"/>
    </source>
</evidence>
<sequence length="238" mass="24837">MVLLGGSAMEEDPSLVNKEEILGGGAGDEAAIGKELMMEDAFGRGQMDIVGGFKQHKADKLTETHQRQPPASSRIPSETHTHTHEQDTDTSSMYHPRIRPPLPPPTTLLILLPLSDRSQPPANPLLAPLAPAASGPTTSAAARCPAIPPPSATTPCSSAPQPPPCSSATAPTCKPPGPLPPHPPPLPATQPNRSSTPTRSPASAHRPPHPLLGHCPCSPAYLLLSRPPATPQALPEPY</sequence>
<proteinExistence type="predicted"/>
<feature type="region of interest" description="Disordered" evidence="1">
    <location>
        <begin position="60"/>
        <end position="104"/>
    </location>
</feature>
<organism evidence="2 3">
    <name type="scientific">Puccinia coronata f. sp. avenae</name>
    <dbReference type="NCBI Taxonomy" id="200324"/>
    <lineage>
        <taxon>Eukaryota</taxon>
        <taxon>Fungi</taxon>
        <taxon>Dikarya</taxon>
        <taxon>Basidiomycota</taxon>
        <taxon>Pucciniomycotina</taxon>
        <taxon>Pucciniomycetes</taxon>
        <taxon>Pucciniales</taxon>
        <taxon>Pucciniaceae</taxon>
        <taxon>Puccinia</taxon>
    </lineage>
</organism>
<reference evidence="2 3" key="1">
    <citation type="submission" date="2017-11" db="EMBL/GenBank/DDBJ databases">
        <title>De novo assembly and phasing of dikaryotic genomes from two isolates of Puccinia coronata f. sp. avenae, the causal agent of oat crown rust.</title>
        <authorList>
            <person name="Miller M.E."/>
            <person name="Zhang Y."/>
            <person name="Omidvar V."/>
            <person name="Sperschneider J."/>
            <person name="Schwessinger B."/>
            <person name="Raley C."/>
            <person name="Palmer J.M."/>
            <person name="Garnica D."/>
            <person name="Upadhyaya N."/>
            <person name="Rathjen J."/>
            <person name="Taylor J.M."/>
            <person name="Park R.F."/>
            <person name="Dodds P.N."/>
            <person name="Hirsch C.D."/>
            <person name="Kianian S.F."/>
            <person name="Figueroa M."/>
        </authorList>
    </citation>
    <scope>NUCLEOTIDE SEQUENCE [LARGE SCALE GENOMIC DNA]</scope>
    <source>
        <strain evidence="2">12NC29</strain>
    </source>
</reference>
<feature type="compositionally biased region" description="Polar residues" evidence="1">
    <location>
        <begin position="189"/>
        <end position="201"/>
    </location>
</feature>
<comment type="caution">
    <text evidence="2">The sequence shown here is derived from an EMBL/GenBank/DDBJ whole genome shotgun (WGS) entry which is preliminary data.</text>
</comment>